<reference evidence="2" key="1">
    <citation type="submission" date="2018-11" db="EMBL/GenBank/DDBJ databases">
        <authorList>
            <person name="Grassa J C."/>
        </authorList>
    </citation>
    <scope>NUCLEOTIDE SEQUENCE [LARGE SCALE GENOMIC DNA]</scope>
</reference>
<sequence>MEAPLSVKVSIHPSRPFDDQRVQMASGSHPGSRSVSSPSFSLSLHVWDPHAGAGLPPPPASSAFPANQPAPHAISSASPPIPARQLPPAEEKE</sequence>
<feature type="region of interest" description="Disordered" evidence="1">
    <location>
        <begin position="1"/>
        <end position="93"/>
    </location>
</feature>
<feature type="compositionally biased region" description="Low complexity" evidence="1">
    <location>
        <begin position="61"/>
        <end position="78"/>
    </location>
</feature>
<name>A0A803PB11_CANSA</name>
<evidence type="ECO:0000313" key="3">
    <source>
        <dbReference type="Proteomes" id="UP000596661"/>
    </source>
</evidence>
<protein>
    <submittedName>
        <fullName evidence="2">Uncharacterized protein</fullName>
    </submittedName>
</protein>
<dbReference type="Proteomes" id="UP000596661">
    <property type="component" value="Chromosome 3"/>
</dbReference>
<proteinExistence type="predicted"/>
<dbReference type="Gramene" id="evm.model.03.929">
    <property type="protein sequence ID" value="cds.evm.model.03.929"/>
    <property type="gene ID" value="evm.TU.03.929"/>
</dbReference>
<evidence type="ECO:0000256" key="1">
    <source>
        <dbReference type="SAM" id="MobiDB-lite"/>
    </source>
</evidence>
<dbReference type="EMBL" id="UZAU01000269">
    <property type="status" value="NOT_ANNOTATED_CDS"/>
    <property type="molecule type" value="Genomic_DNA"/>
</dbReference>
<feature type="compositionally biased region" description="Low complexity" evidence="1">
    <location>
        <begin position="26"/>
        <end position="54"/>
    </location>
</feature>
<organism evidence="2 3">
    <name type="scientific">Cannabis sativa</name>
    <name type="common">Hemp</name>
    <name type="synonym">Marijuana</name>
    <dbReference type="NCBI Taxonomy" id="3483"/>
    <lineage>
        <taxon>Eukaryota</taxon>
        <taxon>Viridiplantae</taxon>
        <taxon>Streptophyta</taxon>
        <taxon>Embryophyta</taxon>
        <taxon>Tracheophyta</taxon>
        <taxon>Spermatophyta</taxon>
        <taxon>Magnoliopsida</taxon>
        <taxon>eudicotyledons</taxon>
        <taxon>Gunneridae</taxon>
        <taxon>Pentapetalae</taxon>
        <taxon>rosids</taxon>
        <taxon>fabids</taxon>
        <taxon>Rosales</taxon>
        <taxon>Cannabaceae</taxon>
        <taxon>Cannabis</taxon>
    </lineage>
</organism>
<accession>A0A803PB11</accession>
<dbReference type="EnsemblPlants" id="evm.model.03.929">
    <property type="protein sequence ID" value="cds.evm.model.03.929"/>
    <property type="gene ID" value="evm.TU.03.929"/>
</dbReference>
<keyword evidence="3" id="KW-1185">Reference proteome</keyword>
<evidence type="ECO:0000313" key="2">
    <source>
        <dbReference type="EnsemblPlants" id="cds.evm.model.03.929"/>
    </source>
</evidence>
<reference evidence="2" key="2">
    <citation type="submission" date="2021-03" db="UniProtKB">
        <authorList>
            <consortium name="EnsemblPlants"/>
        </authorList>
    </citation>
    <scope>IDENTIFICATION</scope>
</reference>
<dbReference type="AlphaFoldDB" id="A0A803PB11"/>